<dbReference type="Proteomes" id="UP000682877">
    <property type="component" value="Chromosome 8"/>
</dbReference>
<evidence type="ECO:0000313" key="3">
    <source>
        <dbReference type="EMBL" id="CAE6253351.1"/>
    </source>
</evidence>
<dbReference type="FunFam" id="1.25.40.10:FF:000353">
    <property type="entry name" value="Pentatricopeptide repeat-containing protein At4g39530"/>
    <property type="match status" value="1"/>
</dbReference>
<dbReference type="FunFam" id="1.25.40.10:FF:001093">
    <property type="entry name" value="Pentatricopeptide repeat-containing protein At2g34400"/>
    <property type="match status" value="1"/>
</dbReference>
<reference evidence="3" key="1">
    <citation type="submission" date="2021-01" db="EMBL/GenBank/DDBJ databases">
        <authorList>
            <person name="Bezrukov I."/>
        </authorList>
    </citation>
    <scope>NUCLEOTIDE SEQUENCE</scope>
</reference>
<keyword evidence="1" id="KW-0677">Repeat</keyword>
<dbReference type="PROSITE" id="PS51375">
    <property type="entry name" value="PPR"/>
    <property type="match status" value="3"/>
</dbReference>
<keyword evidence="4" id="KW-1185">Reference proteome</keyword>
<feature type="repeat" description="PPR" evidence="2">
    <location>
        <begin position="229"/>
        <end position="263"/>
    </location>
</feature>
<accession>A0A8S2B0L6</accession>
<dbReference type="Pfam" id="PF13041">
    <property type="entry name" value="PPR_2"/>
    <property type="match status" value="3"/>
</dbReference>
<dbReference type="Gene3D" id="1.25.40.10">
    <property type="entry name" value="Tetratricopeptide repeat domain"/>
    <property type="match status" value="6"/>
</dbReference>
<evidence type="ECO:0000313" key="4">
    <source>
        <dbReference type="Proteomes" id="UP000682877"/>
    </source>
</evidence>
<proteinExistence type="predicted"/>
<evidence type="ECO:0000256" key="1">
    <source>
        <dbReference type="ARBA" id="ARBA00022737"/>
    </source>
</evidence>
<dbReference type="Pfam" id="PF20431">
    <property type="entry name" value="E_motif"/>
    <property type="match status" value="1"/>
</dbReference>
<organism evidence="3 4">
    <name type="scientific">Arabidopsis arenosa</name>
    <name type="common">Sand rock-cress</name>
    <name type="synonym">Cardaminopsis arenosa</name>
    <dbReference type="NCBI Taxonomy" id="38785"/>
    <lineage>
        <taxon>Eukaryota</taxon>
        <taxon>Viridiplantae</taxon>
        <taxon>Streptophyta</taxon>
        <taxon>Embryophyta</taxon>
        <taxon>Tracheophyta</taxon>
        <taxon>Spermatophyta</taxon>
        <taxon>Magnoliopsida</taxon>
        <taxon>eudicotyledons</taxon>
        <taxon>Gunneridae</taxon>
        <taxon>Pentapetalae</taxon>
        <taxon>rosids</taxon>
        <taxon>malvids</taxon>
        <taxon>Brassicales</taxon>
        <taxon>Brassicaceae</taxon>
        <taxon>Camelineae</taxon>
        <taxon>Arabidopsis</taxon>
    </lineage>
</organism>
<dbReference type="GO" id="GO:0009451">
    <property type="term" value="P:RNA modification"/>
    <property type="evidence" value="ECO:0007669"/>
    <property type="project" value="InterPro"/>
</dbReference>
<dbReference type="GO" id="GO:0003723">
    <property type="term" value="F:RNA binding"/>
    <property type="evidence" value="ECO:0007669"/>
    <property type="project" value="InterPro"/>
</dbReference>
<dbReference type="InterPro" id="IPR002885">
    <property type="entry name" value="PPR_rpt"/>
</dbReference>
<feature type="repeat" description="PPR" evidence="2">
    <location>
        <begin position="535"/>
        <end position="569"/>
    </location>
</feature>
<dbReference type="NCBIfam" id="TIGR00756">
    <property type="entry name" value="PPR"/>
    <property type="match status" value="7"/>
</dbReference>
<dbReference type="AlphaFoldDB" id="A0A8S2B0L6"/>
<gene>
    <name evidence="3" type="ORF">AARE701A_LOCUS22101</name>
</gene>
<dbReference type="InterPro" id="IPR046960">
    <property type="entry name" value="PPR_At4g14850-like_plant"/>
</dbReference>
<dbReference type="EMBL" id="LR999458">
    <property type="protein sequence ID" value="CAE6253351.1"/>
    <property type="molecule type" value="Genomic_DNA"/>
</dbReference>
<dbReference type="PANTHER" id="PTHR47926:SF395">
    <property type="entry name" value="TETRATRICOPEPTIDE-LIKE HELICAL DOMAIN, DYW DOMAIN PROTEIN-RELATED"/>
    <property type="match status" value="1"/>
</dbReference>
<evidence type="ECO:0000256" key="2">
    <source>
        <dbReference type="PROSITE-ProRule" id="PRU00708"/>
    </source>
</evidence>
<dbReference type="InterPro" id="IPR011990">
    <property type="entry name" value="TPR-like_helical_dom_sf"/>
</dbReference>
<dbReference type="SUPFAM" id="SSF48452">
    <property type="entry name" value="TPR-like"/>
    <property type="match status" value="1"/>
</dbReference>
<evidence type="ECO:0008006" key="5">
    <source>
        <dbReference type="Google" id="ProtNLM"/>
    </source>
</evidence>
<dbReference type="Pfam" id="PF01535">
    <property type="entry name" value="PPR"/>
    <property type="match status" value="7"/>
</dbReference>
<protein>
    <recommendedName>
        <fullName evidence="5">Pentatricopeptide repeat-containing protein</fullName>
    </recommendedName>
</protein>
<dbReference type="FunFam" id="1.25.40.10:FF:000344">
    <property type="entry name" value="Pentatricopeptide repeat-containing protein"/>
    <property type="match status" value="1"/>
</dbReference>
<dbReference type="PANTHER" id="PTHR47926">
    <property type="entry name" value="PENTATRICOPEPTIDE REPEAT-CONTAINING PROTEIN"/>
    <property type="match status" value="1"/>
</dbReference>
<sequence>MSSSVGISFPLAVKLPEVPSSRGSSTVFLPAQIKNKTREISMSSNSPSSLTVNDGNCCYSETSLIELIRESADERCLKKAKSVHGFLIKFQFTEKSLTVMLNQLVIAYSKCSDFGSARQVFDEIPQKSVFSWTVLMVGATENGYYRDGIDYFVEMLGCDIVPDEYAFSAAIQACIGVDSIDVDEMVHAQVITRGFSSRVFVNTSLLGMYAKLGRIGDSYKVFNSMENRNQVSWNAMISGFVSNGLYAEAYNSFLRMLEEEIRPNVSCFISVSKAIGQLGDVEKGRYIAQIVLEIGMQSNIHVGTALIDMFAKCGCVTEALSVFESNFSGCGGNLPWNAMISGYTISRHGEEAMLLFLRMCQNNIKRDVYTYCSALNSIADMRSLEYVKQVHGMIWKSGRESFGVSLCNALMDAYAKCGELDAMMKLFDTWEESNQISWTTLVTAYSQSSEWEDALSVFSQMREMGFQPNQVTFSGVLASCASLCSLEYGQQVHSLTYKTGFARDKCVESVLIDMYAKCGSVRDAIKVFESLKDPDVISWTAMISGYAQHGMAKDALELFRKMELVLPKPNSVTFLCLLFACSHGGLVDEGLRYFHLMEERYGLVPEIEHYACVVDILGRVGRLTEAWKFIMKMPIEPDEKVWSTLLGACRVHGNIQLAKIAAQKVLSYNPDDFAALVLLSNTYREAGNIEGGLNVRNMMKSQAMRKEPGMSWISIGGKIHKFCSGDQYHPQKDDIYKTLNVLMEKVQGKKC</sequence>
<name>A0A8S2B0L6_ARAAE</name>
<dbReference type="InterPro" id="IPR046848">
    <property type="entry name" value="E_motif"/>
</dbReference>
<feature type="repeat" description="PPR" evidence="2">
    <location>
        <begin position="434"/>
        <end position="468"/>
    </location>
</feature>